<name>A0A9P5ZKB9_PLEER</name>
<gene>
    <name evidence="1" type="ORF">BDN71DRAFT_1514024</name>
</gene>
<evidence type="ECO:0000313" key="1">
    <source>
        <dbReference type="EMBL" id="KAF9487396.1"/>
    </source>
</evidence>
<dbReference type="AlphaFoldDB" id="A0A9P5ZKB9"/>
<dbReference type="Proteomes" id="UP000807025">
    <property type="component" value="Unassembled WGS sequence"/>
</dbReference>
<comment type="caution">
    <text evidence="1">The sequence shown here is derived from an EMBL/GenBank/DDBJ whole genome shotgun (WGS) entry which is preliminary data.</text>
</comment>
<reference evidence="1" key="1">
    <citation type="submission" date="2020-11" db="EMBL/GenBank/DDBJ databases">
        <authorList>
            <consortium name="DOE Joint Genome Institute"/>
            <person name="Ahrendt S."/>
            <person name="Riley R."/>
            <person name="Andreopoulos W."/>
            <person name="Labutti K."/>
            <person name="Pangilinan J."/>
            <person name="Ruiz-Duenas F.J."/>
            <person name="Barrasa J.M."/>
            <person name="Sanchez-Garcia M."/>
            <person name="Camarero S."/>
            <person name="Miyauchi S."/>
            <person name="Serrano A."/>
            <person name="Linde D."/>
            <person name="Babiker R."/>
            <person name="Drula E."/>
            <person name="Ayuso-Fernandez I."/>
            <person name="Pacheco R."/>
            <person name="Padilla G."/>
            <person name="Ferreira P."/>
            <person name="Barriuso J."/>
            <person name="Kellner H."/>
            <person name="Castanera R."/>
            <person name="Alfaro M."/>
            <person name="Ramirez L."/>
            <person name="Pisabarro A.G."/>
            <person name="Kuo A."/>
            <person name="Tritt A."/>
            <person name="Lipzen A."/>
            <person name="He G."/>
            <person name="Yan M."/>
            <person name="Ng V."/>
            <person name="Cullen D."/>
            <person name="Martin F."/>
            <person name="Rosso M.-N."/>
            <person name="Henrissat B."/>
            <person name="Hibbett D."/>
            <person name="Martinez A.T."/>
            <person name="Grigoriev I.V."/>
        </authorList>
    </citation>
    <scope>NUCLEOTIDE SEQUENCE</scope>
    <source>
        <strain evidence="1">ATCC 90797</strain>
    </source>
</reference>
<sequence>MHMVAANNSTVLPRQRRRITQLSTWVPDLPMEHPTSQAPEFGIQLPSLPRQLLDLDFYGQSPAILDFFPTESKVLPAMQRLALRRHYALVDLAQLTCLSVSCNNFRDIPLLLQHIRYPYSARVLLRSVTSSHEDGLAELGCLEVLTAVLARWAQSTSAGLADRMWLVNKFAWDFKIGVALGEVPLLYIHCEEGGSKDQLRHLFHLHTLLHSRCVRILRISGFGAIEHLEEWKELFVRNRQVQRLVLELQEHPRIIQTLTDQSDTNILPQLKSLMLSKCSFDGYRSDRRFTPRVSELLQRRIGLTPLKILKIRQCIIESATVRSLRNIIHVDWDQFLP</sequence>
<organism evidence="1 2">
    <name type="scientific">Pleurotus eryngii</name>
    <name type="common">Boletus of the steppes</name>
    <dbReference type="NCBI Taxonomy" id="5323"/>
    <lineage>
        <taxon>Eukaryota</taxon>
        <taxon>Fungi</taxon>
        <taxon>Dikarya</taxon>
        <taxon>Basidiomycota</taxon>
        <taxon>Agaricomycotina</taxon>
        <taxon>Agaricomycetes</taxon>
        <taxon>Agaricomycetidae</taxon>
        <taxon>Agaricales</taxon>
        <taxon>Pleurotineae</taxon>
        <taxon>Pleurotaceae</taxon>
        <taxon>Pleurotus</taxon>
    </lineage>
</organism>
<protein>
    <submittedName>
        <fullName evidence="1">Uncharacterized protein</fullName>
    </submittedName>
</protein>
<dbReference type="Gene3D" id="3.80.10.10">
    <property type="entry name" value="Ribonuclease Inhibitor"/>
    <property type="match status" value="1"/>
</dbReference>
<dbReference type="SUPFAM" id="SSF52058">
    <property type="entry name" value="L domain-like"/>
    <property type="match status" value="1"/>
</dbReference>
<keyword evidence="2" id="KW-1185">Reference proteome</keyword>
<dbReference type="InterPro" id="IPR032675">
    <property type="entry name" value="LRR_dom_sf"/>
</dbReference>
<accession>A0A9P5ZKB9</accession>
<dbReference type="EMBL" id="MU154782">
    <property type="protein sequence ID" value="KAF9487396.1"/>
    <property type="molecule type" value="Genomic_DNA"/>
</dbReference>
<proteinExistence type="predicted"/>
<evidence type="ECO:0000313" key="2">
    <source>
        <dbReference type="Proteomes" id="UP000807025"/>
    </source>
</evidence>